<protein>
    <recommendedName>
        <fullName evidence="4">Large ribosomal subunit protein uL4m</fullName>
    </recommendedName>
</protein>
<dbReference type="GO" id="GO:1990904">
    <property type="term" value="C:ribonucleoprotein complex"/>
    <property type="evidence" value="ECO:0007669"/>
    <property type="project" value="UniProtKB-KW"/>
</dbReference>
<dbReference type="InterPro" id="IPR023574">
    <property type="entry name" value="Ribosomal_uL4_dom_sf"/>
</dbReference>
<accession>A0A161XXX9</accession>
<proteinExistence type="inferred from homology"/>
<evidence type="ECO:0000256" key="1">
    <source>
        <dbReference type="ARBA" id="ARBA00010528"/>
    </source>
</evidence>
<reference evidence="6 7" key="1">
    <citation type="submission" date="2015-06" db="EMBL/GenBank/DDBJ databases">
        <title>Survival trade-offs in plant roots during colonization by closely related pathogenic and mutualistic fungi.</title>
        <authorList>
            <person name="Hacquard S."/>
            <person name="Kracher B."/>
            <person name="Hiruma K."/>
            <person name="Weinman A."/>
            <person name="Muench P."/>
            <person name="Garrido Oter R."/>
            <person name="Ver Loren van Themaat E."/>
            <person name="Dallerey J.-F."/>
            <person name="Damm U."/>
            <person name="Henrissat B."/>
            <person name="Lespinet O."/>
            <person name="Thon M."/>
            <person name="Kemen E."/>
            <person name="McHardy A.C."/>
            <person name="Schulze-Lefert P."/>
            <person name="O'Connell R.J."/>
        </authorList>
    </citation>
    <scope>NUCLEOTIDE SEQUENCE [LARGE SCALE GENOMIC DNA]</scope>
    <source>
        <strain evidence="6 7">MAFF 238704</strain>
    </source>
</reference>
<dbReference type="FunFam" id="3.40.1370.10:FF:000016">
    <property type="entry name" value="60S ribosomal protein L4, mitochondrial"/>
    <property type="match status" value="1"/>
</dbReference>
<evidence type="ECO:0000313" key="6">
    <source>
        <dbReference type="EMBL" id="KZL82079.1"/>
    </source>
</evidence>
<dbReference type="GO" id="GO:0006412">
    <property type="term" value="P:translation"/>
    <property type="evidence" value="ECO:0007669"/>
    <property type="project" value="InterPro"/>
</dbReference>
<feature type="region of interest" description="Disordered" evidence="5">
    <location>
        <begin position="145"/>
        <end position="192"/>
    </location>
</feature>
<evidence type="ECO:0000313" key="7">
    <source>
        <dbReference type="Proteomes" id="UP000076584"/>
    </source>
</evidence>
<feature type="region of interest" description="Disordered" evidence="5">
    <location>
        <begin position="1"/>
        <end position="23"/>
    </location>
</feature>
<dbReference type="SUPFAM" id="SSF52166">
    <property type="entry name" value="Ribosomal protein L4"/>
    <property type="match status" value="1"/>
</dbReference>
<keyword evidence="2 6" id="KW-0689">Ribosomal protein</keyword>
<organism evidence="6 7">
    <name type="scientific">Colletotrichum incanum</name>
    <name type="common">Soybean anthracnose fungus</name>
    <dbReference type="NCBI Taxonomy" id="1573173"/>
    <lineage>
        <taxon>Eukaryota</taxon>
        <taxon>Fungi</taxon>
        <taxon>Dikarya</taxon>
        <taxon>Ascomycota</taxon>
        <taxon>Pezizomycotina</taxon>
        <taxon>Sordariomycetes</taxon>
        <taxon>Hypocreomycetidae</taxon>
        <taxon>Glomerellales</taxon>
        <taxon>Glomerellaceae</taxon>
        <taxon>Colletotrichum</taxon>
        <taxon>Colletotrichum spaethianum species complex</taxon>
    </lineage>
</organism>
<dbReference type="AlphaFoldDB" id="A0A161XXX9"/>
<evidence type="ECO:0000256" key="4">
    <source>
        <dbReference type="ARBA" id="ARBA00040565"/>
    </source>
</evidence>
<sequence>LTKSSQPIEHRKTQRLRSLPLRRPPYTMAGKGVRSLSEAMRGLSLSSTCRAANPATSFVSSSSFTRSMATEAPFPGITTSAYATPKTTEPWTPTTSVPVTIHAFPTLEPRSLESYSTKHLYLPLRRDLLHLAVVFEGDATRQGTASTKTRWEVRGSHRKIHPQKGTGRARAGTKQSPIRRGGGVSHGPKPRDFSTRLNRKVYDVAWRTALSYRYRRGQLVVCEDGMELPLPQDFTKLAEAGAVGPQIADEYRRKWMMQVLEANEWGKAHGRTLFVTNGERPLLWDTMEAAGDQGRCLDVNEVDVKDLLEEGRVVIERAALREMIESHQSDLVTKIFVNGALKSGPTIGEPLVQ</sequence>
<keyword evidence="7" id="KW-1185">Reference proteome</keyword>
<comment type="caution">
    <text evidence="6">The sequence shown here is derived from an EMBL/GenBank/DDBJ whole genome shotgun (WGS) entry which is preliminary data.</text>
</comment>
<keyword evidence="3" id="KW-0687">Ribonucleoprotein</keyword>
<evidence type="ECO:0000256" key="3">
    <source>
        <dbReference type="ARBA" id="ARBA00023274"/>
    </source>
</evidence>
<dbReference type="STRING" id="1573173.A0A161XXX9"/>
<dbReference type="PANTHER" id="PTHR10746:SF6">
    <property type="entry name" value="LARGE RIBOSOMAL SUBUNIT PROTEIN UL4M"/>
    <property type="match status" value="1"/>
</dbReference>
<dbReference type="PANTHER" id="PTHR10746">
    <property type="entry name" value="50S RIBOSOMAL PROTEIN L4"/>
    <property type="match status" value="1"/>
</dbReference>
<dbReference type="Pfam" id="PF00573">
    <property type="entry name" value="Ribosomal_L4"/>
    <property type="match status" value="1"/>
</dbReference>
<evidence type="ECO:0000256" key="5">
    <source>
        <dbReference type="SAM" id="MobiDB-lite"/>
    </source>
</evidence>
<name>A0A161XXX9_COLIC</name>
<gene>
    <name evidence="6" type="ORF">CI238_06739</name>
</gene>
<dbReference type="Proteomes" id="UP000076584">
    <property type="component" value="Unassembled WGS sequence"/>
</dbReference>
<dbReference type="EMBL" id="LFIW01001518">
    <property type="protein sequence ID" value="KZL82079.1"/>
    <property type="molecule type" value="Genomic_DNA"/>
</dbReference>
<feature type="non-terminal residue" evidence="6">
    <location>
        <position position="1"/>
    </location>
</feature>
<comment type="similarity">
    <text evidence="1">Belongs to the universal ribosomal protein uL4 family.</text>
</comment>
<dbReference type="GO" id="GO:0005840">
    <property type="term" value="C:ribosome"/>
    <property type="evidence" value="ECO:0007669"/>
    <property type="project" value="UniProtKB-KW"/>
</dbReference>
<dbReference type="GO" id="GO:0003735">
    <property type="term" value="F:structural constituent of ribosome"/>
    <property type="evidence" value="ECO:0007669"/>
    <property type="project" value="InterPro"/>
</dbReference>
<dbReference type="Gene3D" id="3.40.1370.10">
    <property type="match status" value="1"/>
</dbReference>
<evidence type="ECO:0000256" key="2">
    <source>
        <dbReference type="ARBA" id="ARBA00022980"/>
    </source>
</evidence>
<dbReference type="InterPro" id="IPR013005">
    <property type="entry name" value="Ribosomal_uL4-like"/>
</dbReference>
<dbReference type="InterPro" id="IPR002136">
    <property type="entry name" value="Ribosomal_uL4"/>
</dbReference>